<dbReference type="RefSeq" id="WP_128628697.1">
    <property type="nucleotide sequence ID" value="NZ_RKST01000045.1"/>
</dbReference>
<dbReference type="GO" id="GO:0015679">
    <property type="term" value="P:plasma membrane copper ion transport"/>
    <property type="evidence" value="ECO:0007669"/>
    <property type="project" value="TreeGrafter"/>
</dbReference>
<evidence type="ECO:0000256" key="2">
    <source>
        <dbReference type="SAM" id="SignalP"/>
    </source>
</evidence>
<dbReference type="AlphaFoldDB" id="A0A432UZN7"/>
<evidence type="ECO:0000259" key="4">
    <source>
        <dbReference type="Pfam" id="PF25973"/>
    </source>
</evidence>
<dbReference type="InterPro" id="IPR051909">
    <property type="entry name" value="MFP_Cation_Efflux"/>
</dbReference>
<feature type="domain" description="CusB-like beta-barrel" evidence="3">
    <location>
        <begin position="204"/>
        <end position="281"/>
    </location>
</feature>
<dbReference type="Pfam" id="PF25954">
    <property type="entry name" value="Beta-barrel_RND_2"/>
    <property type="match status" value="1"/>
</dbReference>
<organism evidence="5 6">
    <name type="scientific">Borborobacter arsenicus</name>
    <dbReference type="NCBI Taxonomy" id="1851146"/>
    <lineage>
        <taxon>Bacteria</taxon>
        <taxon>Pseudomonadati</taxon>
        <taxon>Pseudomonadota</taxon>
        <taxon>Alphaproteobacteria</taxon>
        <taxon>Hyphomicrobiales</taxon>
        <taxon>Phyllobacteriaceae</taxon>
        <taxon>Borborobacter</taxon>
    </lineage>
</organism>
<protein>
    <submittedName>
        <fullName evidence="5">HlyD family efflux transporter periplasmic adaptor subunit</fullName>
    </submittedName>
</protein>
<reference evidence="5 6" key="1">
    <citation type="submission" date="2018-11" db="EMBL/GenBank/DDBJ databases">
        <title>Pseudaminobacter arsenicus sp. nov., an arsenic-resistant bacterium isolated from arsenic-rich aquifers.</title>
        <authorList>
            <person name="Mu Y."/>
        </authorList>
    </citation>
    <scope>NUCLEOTIDE SEQUENCE [LARGE SCALE GENOMIC DNA]</scope>
    <source>
        <strain evidence="5 6">CB3</strain>
    </source>
</reference>
<evidence type="ECO:0000256" key="1">
    <source>
        <dbReference type="ARBA" id="ARBA00022448"/>
    </source>
</evidence>
<proteinExistence type="predicted"/>
<dbReference type="InterPro" id="IPR058647">
    <property type="entry name" value="BSH_CzcB-like"/>
</dbReference>
<keyword evidence="1" id="KW-0813">Transport</keyword>
<dbReference type="OrthoDB" id="7422354at2"/>
<dbReference type="Pfam" id="PF25973">
    <property type="entry name" value="BSH_CzcB"/>
    <property type="match status" value="1"/>
</dbReference>
<dbReference type="EMBL" id="RKST01000045">
    <property type="protein sequence ID" value="RUM95407.1"/>
    <property type="molecule type" value="Genomic_DNA"/>
</dbReference>
<evidence type="ECO:0000313" key="6">
    <source>
        <dbReference type="Proteomes" id="UP000281647"/>
    </source>
</evidence>
<feature type="chain" id="PRO_5019172654" evidence="2">
    <location>
        <begin position="24"/>
        <end position="288"/>
    </location>
</feature>
<sequence length="288" mass="31061">MHRYLVAALLAVSTCLGSSHSWAHSDASSFSESGEDHHDAHEHHDNKTLYPAVVIVDPRQVTNVVLKVNARITRVLAGAVGRQVSRGEVLAEFDSAELSTLQRTYIETFVNRAAMMAISTTGEEKLIEGRMSLAWRGLSENEIDWIENNRRPIEKVEIISPVDGYLVSVDAAVSRIVSAGSRNNLFSSSGATLFQVAARDSLIVEAAVPAATIDHLQPGDMVDLRIAGSGGTEGLTGSVEQITPTINLNNRTQTVRIKPSGEAAIRALRPGMTVHIAVDGEKGDDHHD</sequence>
<dbReference type="Gene3D" id="2.40.30.170">
    <property type="match status" value="1"/>
</dbReference>
<accession>A0A432UZN7</accession>
<evidence type="ECO:0000259" key="3">
    <source>
        <dbReference type="Pfam" id="PF25954"/>
    </source>
</evidence>
<keyword evidence="2" id="KW-0732">Signal</keyword>
<dbReference type="GO" id="GO:0030313">
    <property type="term" value="C:cell envelope"/>
    <property type="evidence" value="ECO:0007669"/>
    <property type="project" value="TreeGrafter"/>
</dbReference>
<keyword evidence="6" id="KW-1185">Reference proteome</keyword>
<dbReference type="Proteomes" id="UP000281647">
    <property type="component" value="Unassembled WGS sequence"/>
</dbReference>
<dbReference type="PANTHER" id="PTHR30097:SF4">
    <property type="entry name" value="SLR6042 PROTEIN"/>
    <property type="match status" value="1"/>
</dbReference>
<comment type="caution">
    <text evidence="5">The sequence shown here is derived from an EMBL/GenBank/DDBJ whole genome shotgun (WGS) entry which is preliminary data.</text>
</comment>
<gene>
    <name evidence="5" type="ORF">EET67_23530</name>
</gene>
<feature type="domain" description="CzcB-like barrel-sandwich hybrid" evidence="4">
    <location>
        <begin position="61"/>
        <end position="179"/>
    </location>
</feature>
<evidence type="ECO:0000313" key="5">
    <source>
        <dbReference type="EMBL" id="RUM95407.1"/>
    </source>
</evidence>
<name>A0A432UZN7_9HYPH</name>
<dbReference type="InterPro" id="IPR058792">
    <property type="entry name" value="Beta-barrel_RND_2"/>
</dbReference>
<dbReference type="PANTHER" id="PTHR30097">
    <property type="entry name" value="CATION EFFLUX SYSTEM PROTEIN CUSB"/>
    <property type="match status" value="1"/>
</dbReference>
<dbReference type="GO" id="GO:0060003">
    <property type="term" value="P:copper ion export"/>
    <property type="evidence" value="ECO:0007669"/>
    <property type="project" value="TreeGrafter"/>
</dbReference>
<feature type="signal peptide" evidence="2">
    <location>
        <begin position="1"/>
        <end position="23"/>
    </location>
</feature>